<evidence type="ECO:0000313" key="2">
    <source>
        <dbReference type="EMBL" id="KAL3867762.1"/>
    </source>
</evidence>
<feature type="compositionally biased region" description="Low complexity" evidence="1">
    <location>
        <begin position="142"/>
        <end position="153"/>
    </location>
</feature>
<name>A0ABD3W1L5_SINWO</name>
<accession>A0ABD3W1L5</accession>
<feature type="compositionally biased region" description="Polar residues" evidence="1">
    <location>
        <begin position="28"/>
        <end position="65"/>
    </location>
</feature>
<feature type="non-terminal residue" evidence="2">
    <location>
        <position position="1"/>
    </location>
</feature>
<feature type="region of interest" description="Disordered" evidence="1">
    <location>
        <begin position="134"/>
        <end position="157"/>
    </location>
</feature>
<gene>
    <name evidence="2" type="ORF">ACJMK2_040612</name>
</gene>
<feature type="compositionally biased region" description="Basic and acidic residues" evidence="1">
    <location>
        <begin position="1"/>
        <end position="11"/>
    </location>
</feature>
<dbReference type="AlphaFoldDB" id="A0ABD3W1L5"/>
<dbReference type="EMBL" id="JBJQND010000008">
    <property type="protein sequence ID" value="KAL3867762.1"/>
    <property type="molecule type" value="Genomic_DNA"/>
</dbReference>
<feature type="region of interest" description="Disordered" evidence="1">
    <location>
        <begin position="1"/>
        <end position="65"/>
    </location>
</feature>
<evidence type="ECO:0000313" key="3">
    <source>
        <dbReference type="Proteomes" id="UP001634394"/>
    </source>
</evidence>
<evidence type="ECO:0000256" key="1">
    <source>
        <dbReference type="SAM" id="MobiDB-lite"/>
    </source>
</evidence>
<comment type="caution">
    <text evidence="2">The sequence shown here is derived from an EMBL/GenBank/DDBJ whole genome shotgun (WGS) entry which is preliminary data.</text>
</comment>
<keyword evidence="3" id="KW-1185">Reference proteome</keyword>
<protein>
    <submittedName>
        <fullName evidence="2">Uncharacterized protein</fullName>
    </submittedName>
</protein>
<proteinExistence type="predicted"/>
<dbReference type="Proteomes" id="UP001634394">
    <property type="component" value="Unassembled WGS sequence"/>
</dbReference>
<feature type="non-terminal residue" evidence="2">
    <location>
        <position position="194"/>
    </location>
</feature>
<organism evidence="2 3">
    <name type="scientific">Sinanodonta woodiana</name>
    <name type="common">Chinese pond mussel</name>
    <name type="synonym">Anodonta woodiana</name>
    <dbReference type="NCBI Taxonomy" id="1069815"/>
    <lineage>
        <taxon>Eukaryota</taxon>
        <taxon>Metazoa</taxon>
        <taxon>Spiralia</taxon>
        <taxon>Lophotrochozoa</taxon>
        <taxon>Mollusca</taxon>
        <taxon>Bivalvia</taxon>
        <taxon>Autobranchia</taxon>
        <taxon>Heteroconchia</taxon>
        <taxon>Palaeoheterodonta</taxon>
        <taxon>Unionida</taxon>
        <taxon>Unionoidea</taxon>
        <taxon>Unionidae</taxon>
        <taxon>Unioninae</taxon>
        <taxon>Sinanodonta</taxon>
    </lineage>
</organism>
<sequence>VKRARLDREVDTTENTTSSGVLDIRSLSPGSTNHLDNNKDNSTGQPSVLDSTTADLTTNGSTDSGLDTLVSTNASTVLSSSDSWVISGVPSPEIGDPNKTLTEFQNSQNFVINFSNSASVETTYQHLLSTPTTTSVSAIGTSDNSSSSSSDNSPTTTITMQAYMGNQNAASFQAFYPNPSAQNPYAMPAYPVQD</sequence>
<reference evidence="2 3" key="1">
    <citation type="submission" date="2024-11" db="EMBL/GenBank/DDBJ databases">
        <title>Chromosome-level genome assembly of the freshwater bivalve Anodonta woodiana.</title>
        <authorList>
            <person name="Chen X."/>
        </authorList>
    </citation>
    <scope>NUCLEOTIDE SEQUENCE [LARGE SCALE GENOMIC DNA]</scope>
    <source>
        <strain evidence="2">MN2024</strain>
        <tissue evidence="2">Gills</tissue>
    </source>
</reference>